<evidence type="ECO:0000256" key="17">
    <source>
        <dbReference type="PIRSR" id="PIRSR000882-1"/>
    </source>
</evidence>
<dbReference type="NCBIfam" id="TIGR00583">
    <property type="entry name" value="mre11"/>
    <property type="match status" value="1"/>
</dbReference>
<dbReference type="CDD" id="cd00840">
    <property type="entry name" value="MPP_Mre11_N"/>
    <property type="match status" value="1"/>
</dbReference>
<sequence>MADTAGASTAGASTSSANMMRILLATDCHLGYLERDPIRGQDSMRTFEEILQIANRENADMILLGGDLFHENKPSRETLMHTMELFRKYCMGSRPCALQILSDQRINFPRFGKANYMDPNYNVGMPVFSIHGNHDDPSGEQALCALDLLAAANFVNYFGQAQQPDDIELVPICIQKGSTKLALYGLGNIRDERLHRTFLKKKVKWLAPDEDTDDWFNLFVIHQNRCAHGERNYIPETFLPDFVHLTFWGHEHKCEIDPTPRDVINTYITQPGSSVATSLSEGESVHKHVGMLYIRADKSFRITKVPLKTVRAFKFRDLVLAEHLPAGATERDVGEFLAAEVETLLRALDSEHRARYRDDAEARKQMRLPLLRLRVEYTGFPTLGAQRFGQRFAGKVANPKDILLFYRKRTSKPKSKAQQDAAAPTPPDPLEQDKIEDLVEQTFVQSTDPPRLIRPRHFREALSLFVDKDENEALRNMAGFRLERFVDKQLSSAASGGMDVEGDNDNDAVVIGDDEDGEGQEQDGEEDEQTRTPMQLMFGSKGEMTRSKRTASPASSSSSAAAKRKHSAAAAEAANGTRVRKTRTAAATTRGGSKGRKGKAAGAAHGARSRKTRRYDDDDDDDHADGAEMDDFEVDDDEEYVGNGGDASSDDVVTSDGEVLTNYTNISDVTDVTDMSPSPTRRTTRRAAVSARARAAKLISQEAMRESSDDDDDLPLDTTRRTKKRPKRR</sequence>
<evidence type="ECO:0000256" key="14">
    <source>
        <dbReference type="ARBA" id="ARBA00023242"/>
    </source>
</evidence>
<dbReference type="GO" id="GO:0008296">
    <property type="term" value="F:3'-5'-DNA exonuclease activity"/>
    <property type="evidence" value="ECO:0007669"/>
    <property type="project" value="InterPro"/>
</dbReference>
<dbReference type="Gene3D" id="3.60.21.10">
    <property type="match status" value="1"/>
</dbReference>
<evidence type="ECO:0000256" key="2">
    <source>
        <dbReference type="ARBA" id="ARBA00004123"/>
    </source>
</evidence>
<evidence type="ECO:0000259" key="20">
    <source>
        <dbReference type="SMART" id="SM01347"/>
    </source>
</evidence>
<evidence type="ECO:0000256" key="4">
    <source>
        <dbReference type="ARBA" id="ARBA00009028"/>
    </source>
</evidence>
<dbReference type="InterPro" id="IPR003701">
    <property type="entry name" value="Mre11"/>
</dbReference>
<feature type="compositionally biased region" description="Low complexity" evidence="19">
    <location>
        <begin position="568"/>
        <end position="577"/>
    </location>
</feature>
<evidence type="ECO:0000256" key="16">
    <source>
        <dbReference type="PIRNR" id="PIRNR000882"/>
    </source>
</evidence>
<dbReference type="OrthoDB" id="30417at2759"/>
<dbReference type="PANTHER" id="PTHR10139">
    <property type="entry name" value="DOUBLE-STRAND BREAK REPAIR PROTEIN MRE11"/>
    <property type="match status" value="1"/>
</dbReference>
<organism evidence="22">
    <name type="scientific">Salpingoeca rosetta (strain ATCC 50818 / BSB-021)</name>
    <dbReference type="NCBI Taxonomy" id="946362"/>
    <lineage>
        <taxon>Eukaryota</taxon>
        <taxon>Choanoflagellata</taxon>
        <taxon>Craspedida</taxon>
        <taxon>Salpingoecidae</taxon>
        <taxon>Salpingoeca</taxon>
    </lineage>
</organism>
<feature type="compositionally biased region" description="Acidic residues" evidence="19">
    <location>
        <begin position="500"/>
        <end position="528"/>
    </location>
</feature>
<evidence type="ECO:0000256" key="12">
    <source>
        <dbReference type="ARBA" id="ARBA00023204"/>
    </source>
</evidence>
<accession>F2UL74</accession>
<keyword evidence="13 16" id="KW-0464">Manganese</keyword>
<feature type="domain" description="Mre11 DNA-binding" evidence="20">
    <location>
        <begin position="300"/>
        <end position="465"/>
    </location>
</feature>
<dbReference type="Pfam" id="PF04152">
    <property type="entry name" value="Mre11_DNA_bind"/>
    <property type="match status" value="1"/>
</dbReference>
<dbReference type="AlphaFoldDB" id="F2UL74"/>
<dbReference type="GO" id="GO:0097552">
    <property type="term" value="P:mitochondrial double-strand break repair via homologous recombination"/>
    <property type="evidence" value="ECO:0007669"/>
    <property type="project" value="TreeGrafter"/>
</dbReference>
<evidence type="ECO:0000256" key="13">
    <source>
        <dbReference type="ARBA" id="ARBA00023211"/>
    </source>
</evidence>
<dbReference type="GO" id="GO:0042138">
    <property type="term" value="P:meiotic DNA double-strand break formation"/>
    <property type="evidence" value="ECO:0007669"/>
    <property type="project" value="TreeGrafter"/>
</dbReference>
<dbReference type="InterPro" id="IPR007281">
    <property type="entry name" value="Mre11_DNA-bd"/>
</dbReference>
<evidence type="ECO:0000256" key="1">
    <source>
        <dbReference type="ARBA" id="ARBA00001936"/>
    </source>
</evidence>
<evidence type="ECO:0000256" key="11">
    <source>
        <dbReference type="ARBA" id="ARBA00022839"/>
    </source>
</evidence>
<dbReference type="Proteomes" id="UP000007799">
    <property type="component" value="Unassembled WGS sequence"/>
</dbReference>
<reference evidence="21" key="1">
    <citation type="submission" date="2009-08" db="EMBL/GenBank/DDBJ databases">
        <title>Annotation of Salpingoeca rosetta.</title>
        <authorList>
            <consortium name="The Broad Institute Genome Sequencing Platform"/>
            <person name="Russ C."/>
            <person name="Cuomo C."/>
            <person name="Burger G."/>
            <person name="Gray M.W."/>
            <person name="Holland P.W.H."/>
            <person name="King N."/>
            <person name="Lang F.B.F."/>
            <person name="Roger A.J."/>
            <person name="Ruiz-Trillo I."/>
            <person name="Young S.K."/>
            <person name="Zeng Q."/>
            <person name="Gargeya S."/>
            <person name="Alvarado L."/>
            <person name="Berlin A."/>
            <person name="Chapman S.B."/>
            <person name="Chen Z."/>
            <person name="Freedman E."/>
            <person name="Gellesch M."/>
            <person name="Goldberg J."/>
            <person name="Griggs A."/>
            <person name="Gujja S."/>
            <person name="Heilman E."/>
            <person name="Heiman D."/>
            <person name="Howarth C."/>
            <person name="Mehta T."/>
            <person name="Neiman D."/>
            <person name="Pearson M."/>
            <person name="Roberts A."/>
            <person name="Saif S."/>
            <person name="Shea T."/>
            <person name="Shenoy N."/>
            <person name="Sisk P."/>
            <person name="Stolte C."/>
            <person name="Sykes S."/>
            <person name="White J."/>
            <person name="Yandava C."/>
            <person name="Haas B."/>
            <person name="Nusbaum C."/>
            <person name="Birren B."/>
        </authorList>
    </citation>
    <scope>NUCLEOTIDE SEQUENCE [LARGE SCALE GENOMIC DNA]</scope>
    <source>
        <strain evidence="21">ATCC 50818</strain>
    </source>
</reference>
<dbReference type="GO" id="GO:0000014">
    <property type="term" value="F:single-stranded DNA endodeoxyribonuclease activity"/>
    <property type="evidence" value="ECO:0007669"/>
    <property type="project" value="TreeGrafter"/>
</dbReference>
<keyword evidence="5" id="KW-0158">Chromosome</keyword>
<dbReference type="InterPro" id="IPR038487">
    <property type="entry name" value="Mre11_capping_dom"/>
</dbReference>
<keyword evidence="9 16" id="KW-0227">DNA damage</keyword>
<keyword evidence="10 16" id="KW-0378">Hydrolase</keyword>
<comment type="similarity">
    <text evidence="4 16 18">Belongs to the MRE11/RAD32 family.</text>
</comment>
<dbReference type="FunCoup" id="F2UL74">
    <property type="interactions" value="1644"/>
</dbReference>
<evidence type="ECO:0000256" key="9">
    <source>
        <dbReference type="ARBA" id="ARBA00022763"/>
    </source>
</evidence>
<keyword evidence="12 16" id="KW-0234">DNA repair</keyword>
<dbReference type="KEGG" id="sre:PTSG_09507"/>
<dbReference type="GO" id="GO:0006303">
    <property type="term" value="P:double-strand break repair via nonhomologous end joining"/>
    <property type="evidence" value="ECO:0007669"/>
    <property type="project" value="TreeGrafter"/>
</dbReference>
<dbReference type="InParanoid" id="F2UL74"/>
<feature type="compositionally biased region" description="Polar residues" evidence="19">
    <location>
        <begin position="661"/>
        <end position="679"/>
    </location>
</feature>
<dbReference type="Pfam" id="PF00149">
    <property type="entry name" value="Metallophos"/>
    <property type="match status" value="1"/>
</dbReference>
<dbReference type="GO" id="GO:0035861">
    <property type="term" value="C:site of double-strand break"/>
    <property type="evidence" value="ECO:0007669"/>
    <property type="project" value="TreeGrafter"/>
</dbReference>
<evidence type="ECO:0000256" key="3">
    <source>
        <dbReference type="ARBA" id="ARBA00004286"/>
    </source>
</evidence>
<proteinExistence type="inferred from homology"/>
<dbReference type="SMART" id="SM01347">
    <property type="entry name" value="Mre11_DNA_bind"/>
    <property type="match status" value="1"/>
</dbReference>
<dbReference type="InterPro" id="IPR004843">
    <property type="entry name" value="Calcineurin-like_PHP"/>
</dbReference>
<comment type="cofactor">
    <cofactor evidence="1 16">
        <name>Mn(2+)</name>
        <dbReference type="ChEBI" id="CHEBI:29035"/>
    </cofactor>
</comment>
<feature type="region of interest" description="Disordered" evidence="19">
    <location>
        <begin position="494"/>
        <end position="729"/>
    </location>
</feature>
<feature type="active site" description="Proton donor" evidence="17">
    <location>
        <position position="134"/>
    </location>
</feature>
<dbReference type="eggNOG" id="KOG2310">
    <property type="taxonomic scope" value="Eukaryota"/>
</dbReference>
<evidence type="ECO:0000256" key="8">
    <source>
        <dbReference type="ARBA" id="ARBA00022759"/>
    </source>
</evidence>
<evidence type="ECO:0000256" key="6">
    <source>
        <dbReference type="ARBA" id="ARBA00022722"/>
    </source>
</evidence>
<dbReference type="GO" id="GO:0031573">
    <property type="term" value="P:mitotic intra-S DNA damage checkpoint signaling"/>
    <property type="evidence" value="ECO:0007669"/>
    <property type="project" value="TreeGrafter"/>
</dbReference>
<dbReference type="STRING" id="946362.F2UL74"/>
<evidence type="ECO:0000256" key="7">
    <source>
        <dbReference type="ARBA" id="ARBA00022723"/>
    </source>
</evidence>
<comment type="subcellular location">
    <subcellularLocation>
        <location evidence="3">Chromosome</location>
    </subcellularLocation>
    <subcellularLocation>
        <location evidence="2 16">Nucleus</location>
    </subcellularLocation>
</comment>
<gene>
    <name evidence="21" type="ORF">PTSG_09507</name>
</gene>
<dbReference type="FunFam" id="3.60.21.10:FF:000011">
    <property type="entry name" value="Double-strand break repair protein"/>
    <property type="match status" value="1"/>
</dbReference>
<dbReference type="GeneID" id="16070490"/>
<feature type="region of interest" description="Disordered" evidence="19">
    <location>
        <begin position="410"/>
        <end position="431"/>
    </location>
</feature>
<dbReference type="Gene3D" id="3.30.110.110">
    <property type="entry name" value="Mre11, capping domain"/>
    <property type="match status" value="1"/>
</dbReference>
<dbReference type="InterPro" id="IPR041796">
    <property type="entry name" value="Mre11_N"/>
</dbReference>
<keyword evidence="15 16" id="KW-0469">Meiosis</keyword>
<keyword evidence="6 16" id="KW-0540">Nuclease</keyword>
<keyword evidence="11 16" id="KW-0269">Exonuclease</keyword>
<protein>
    <recommendedName>
        <fullName evidence="16">Double-strand break repair protein</fullName>
    </recommendedName>
</protein>
<dbReference type="PIRSF" id="PIRSF000882">
    <property type="entry name" value="DSB_repair_MRE11"/>
    <property type="match status" value="1"/>
</dbReference>
<name>F2UL74_SALR5</name>
<dbReference type="InterPro" id="IPR029052">
    <property type="entry name" value="Metallo-depent_PP-like"/>
</dbReference>
<dbReference type="GO" id="GO:0000723">
    <property type="term" value="P:telomere maintenance"/>
    <property type="evidence" value="ECO:0007669"/>
    <property type="project" value="TreeGrafter"/>
</dbReference>
<evidence type="ECO:0000256" key="5">
    <source>
        <dbReference type="ARBA" id="ARBA00022454"/>
    </source>
</evidence>
<keyword evidence="22" id="KW-1185">Reference proteome</keyword>
<dbReference type="PANTHER" id="PTHR10139:SF1">
    <property type="entry name" value="DOUBLE-STRAND BREAK REPAIR PROTEIN MRE11"/>
    <property type="match status" value="1"/>
</dbReference>
<dbReference type="OMA" id="ESCMFNA"/>
<dbReference type="GO" id="GO:0000724">
    <property type="term" value="P:double-strand break repair via homologous recombination"/>
    <property type="evidence" value="ECO:0007669"/>
    <property type="project" value="TreeGrafter"/>
</dbReference>
<feature type="compositionally biased region" description="Low complexity" evidence="19">
    <location>
        <begin position="550"/>
        <end position="561"/>
    </location>
</feature>
<evidence type="ECO:0000256" key="19">
    <source>
        <dbReference type="SAM" id="MobiDB-lite"/>
    </source>
</evidence>
<evidence type="ECO:0000313" key="21">
    <source>
        <dbReference type="EMBL" id="EGD77873.1"/>
    </source>
</evidence>
<evidence type="ECO:0000313" key="22">
    <source>
        <dbReference type="Proteomes" id="UP000007799"/>
    </source>
</evidence>
<dbReference type="GO" id="GO:0007095">
    <property type="term" value="P:mitotic G2 DNA damage checkpoint signaling"/>
    <property type="evidence" value="ECO:0007669"/>
    <property type="project" value="TreeGrafter"/>
</dbReference>
<dbReference type="EMBL" id="GL832980">
    <property type="protein sequence ID" value="EGD77873.1"/>
    <property type="molecule type" value="Genomic_DNA"/>
</dbReference>
<comment type="function">
    <text evidence="16">Core component of the MRN complex, which plays a central role in double-strand break (DSB) repair, DNA recombination, maintenance of telomere integrity and meiosis. The MRN complex is involved in the repair of DNA double-strand breaks (DSBs) via homologous recombination (HR), an error-free mechanism which primarily occurs during S and G2 phases. The complex (1) mediates the end resection of damaged DNA, which generates proper single-stranded DNA, a key initial steps in HR, and is (2) required for the recruitment of other repair factors and efficient activation of ATM and ATR upon DNA damage. Within the MRN complex, MRE11 possesses both single-strand endonuclease activity and double-strand-specific 3'-5' exonuclease activity. MRE11 first endonucleolytically cleaves the 5' strand at DNA DSB ends to prevent non-homologous end joining (NHEJ) and licence HR. It then generates a single-stranded DNA gap via 3' to 5' exonucleolytic degradation, which is required for single-strand invasion and recombination.</text>
</comment>
<dbReference type="SUPFAM" id="SSF56300">
    <property type="entry name" value="Metallo-dependent phosphatases"/>
    <property type="match status" value="1"/>
</dbReference>
<keyword evidence="7" id="KW-0479">Metal-binding</keyword>
<dbReference type="GO" id="GO:0030145">
    <property type="term" value="F:manganese ion binding"/>
    <property type="evidence" value="ECO:0007669"/>
    <property type="project" value="UniProtKB-UniRule"/>
</dbReference>
<dbReference type="RefSeq" id="XP_004989937.1">
    <property type="nucleotide sequence ID" value="XM_004989880.1"/>
</dbReference>
<dbReference type="GO" id="GO:0030870">
    <property type="term" value="C:Mre11 complex"/>
    <property type="evidence" value="ECO:0007669"/>
    <property type="project" value="UniProtKB-UniRule"/>
</dbReference>
<keyword evidence="8 16" id="KW-0255">Endonuclease</keyword>
<evidence type="ECO:0000256" key="10">
    <source>
        <dbReference type="ARBA" id="ARBA00022801"/>
    </source>
</evidence>
<keyword evidence="14 16" id="KW-0539">Nucleus</keyword>
<feature type="compositionally biased region" description="Acidic residues" evidence="19">
    <location>
        <begin position="617"/>
        <end position="640"/>
    </location>
</feature>
<evidence type="ECO:0000256" key="15">
    <source>
        <dbReference type="ARBA" id="ARBA00023254"/>
    </source>
</evidence>
<evidence type="ECO:0000256" key="18">
    <source>
        <dbReference type="RuleBase" id="RU003447"/>
    </source>
</evidence>